<evidence type="ECO:0000256" key="2">
    <source>
        <dbReference type="ARBA" id="ARBA00023242"/>
    </source>
</evidence>
<dbReference type="Gene3D" id="2.130.10.10">
    <property type="entry name" value="YVTN repeat-like/Quinoprotein amine dehydrogenase"/>
    <property type="match status" value="3"/>
</dbReference>
<feature type="domain" description="RSE1/DDB1/CPSF1 C-terminal" evidence="4">
    <location>
        <begin position="1164"/>
        <end position="1490"/>
    </location>
</feature>
<accession>A0AAD4H9K0</accession>
<comment type="caution">
    <text evidence="7">The sequence shown here is derived from an EMBL/GenBank/DDBJ whole genome shotgun (WGS) entry which is preliminary data.</text>
</comment>
<feature type="compositionally biased region" description="Basic and acidic residues" evidence="3">
    <location>
        <begin position="936"/>
        <end position="948"/>
    </location>
</feature>
<reference evidence="7" key="1">
    <citation type="journal article" date="2020" name="Fungal Divers.">
        <title>Resolving the Mortierellaceae phylogeny through synthesis of multi-gene phylogenetics and phylogenomics.</title>
        <authorList>
            <person name="Vandepol N."/>
            <person name="Liber J."/>
            <person name="Desiro A."/>
            <person name="Na H."/>
            <person name="Kennedy M."/>
            <person name="Barry K."/>
            <person name="Grigoriev I.V."/>
            <person name="Miller A.N."/>
            <person name="O'Donnell K."/>
            <person name="Stajich J.E."/>
            <person name="Bonito G."/>
        </authorList>
    </citation>
    <scope>NUCLEOTIDE SEQUENCE</scope>
    <source>
        <strain evidence="7">NRRL 28262</strain>
    </source>
</reference>
<dbReference type="InterPro" id="IPR004871">
    <property type="entry name" value="RSE1/DDB1/CPSF1_C"/>
</dbReference>
<dbReference type="Proteomes" id="UP001194580">
    <property type="component" value="Unassembled WGS sequence"/>
</dbReference>
<evidence type="ECO:0000259" key="6">
    <source>
        <dbReference type="Pfam" id="PF23726"/>
    </source>
</evidence>
<dbReference type="InterPro" id="IPR058543">
    <property type="entry name" value="Beta-prop_RSE1/DDB1/CPSF1_2nd"/>
</dbReference>
<dbReference type="InterPro" id="IPR018846">
    <property type="entry name" value="Beta-prop_RSE1/DDB1/CPSF1_1st"/>
</dbReference>
<evidence type="ECO:0000259" key="5">
    <source>
        <dbReference type="Pfam" id="PF10433"/>
    </source>
</evidence>
<feature type="domain" description="RSE1/DDB1/CPSF1 second beta-propeller" evidence="6">
    <location>
        <begin position="503"/>
        <end position="1030"/>
    </location>
</feature>
<dbReference type="InterPro" id="IPR050358">
    <property type="entry name" value="RSE1/DDB1/CFT1"/>
</dbReference>
<feature type="domain" description="RSE1/DDB1/CPSF1 first beta-propeller" evidence="5">
    <location>
        <begin position="16"/>
        <end position="391"/>
    </location>
</feature>
<proteinExistence type="predicted"/>
<sequence>MSMYTLAKELFPPTGIERVVRCNFIRPDILNVIVSKSTVLEVYNFTEPAEADQLPRLELVSSYRFNGVITSMGVIRTSSSGQHGLDSILVSFKDAKMSLLEWSFSTHSIVTVSIHYYERDDYKQEFLNNSHPTEIRVDPSRRCAVLAFYGDRLAVLPFRQDEITIGDEDDASKKWPYLPSYVMSLSDIDSKIKNVIDMVFLYDFFEPTLAILYSPQQTWTGRLAVRKDTCSLVVVSLDITHKVNAIIYSIDNLPYDCTKIIAMPKPVGGLLVVSANALIHLDQGSAGMGVAVNGYAPLVTNFPLQAQHHFDIALEGSQHVFLAPDQILFTLRNGDMYVIELQQEGRSLSGFKIEKAGTSMQTSCKCALGAGYYFVGSRYADSMLIKYSTKDQVKRKKKSAPMPMNSMDLDNELYGQAPEPVVDQKADMSKDEIEDAMDAGESKWQFEICDTITNTGPIIAVDIGQRASDDSHADFPPQHELVAATGSGHNGALVVFQRNIRPNVVRSTEALAGSDSLWTVFCRKEIIYEGVSQFESRTGSGTGEGDDNYDKLLIVSRANNTLVLATSGDDLRQLPNSQFFVQGPTIAIGSILEETRIVQVYAGGVRLLNADCKITQAVPIGEHLSVVTASIVDPYILLQLHDGSALLLKGDMATKDVTVLSQSSVLNTLPIKSCCVYADSTNTILTVKDAPTMASLRSSAKLSNASNKQTAAGTKSKKTKKTKKEVTRVMDDIDLDLYGPEADEEEEEQSEDEDVEMEASAGANDIPMGDADMADSQSKAKTAMANPEGHSLQSTHWCLIYRTDGALEIYQLPDFKEVFFFPHFDLLPDVLPDAPAHQDTKPAGHAREISEMVMVNMGARSKKEPYLVVRTYRGNIAVYKTYQHFPTVELDAAGRPIDLADRLAIRFKKVPLDVVARETPDDDDLDDRNNSTTMGDDSKDAVEREIRRQERRRQRKPKNLIPFSDIAGYEGIFVLGASPLWIMSSGRGLPRVHPMICDGKIGCFTQFHNLNCKHGFISLNAQGHMRISQLPSNGIQYDMPWPIRKVPMKKAVRHIRYHPTSQTYIVVTAVPDPFIVKDENNVAVHDGTTPAATTAAAGAVPATTANGTPVSATGSAPPAADAVTDAAAATPPVGSAAAAAAAAVAATKVKSSGPGFRPSSDRQTLELVSPVTWETVDRYQLQEYEIVTSMETVSLESTQDASGRKKFMAVGTSFIKGEDSTMRGTIYIFDIIDVVPEPDNPQTDHKLKLLYSEEVKGAVTAMAALSGYLLTCVGTKVLVRSFEDNETLTGIAFIDVQIYVTSVRVVKNTIMLADAYKSVWFVGFQDEPTKLVMLGKDYNPMEAMNVSYLIENQTLHIVVADSEKNIRLLQYAPFHVQSFSGQKLICRGDYHIGSQIETTLSVPKIVLSGSDEGISHLTICGTLDGSLCMITPIPEKTSKRLALLSSQIVNGIQHPAGLNPRAFRLLQSKDRLNANPVKGILDGDLLFEFVNLPANRQKEMTKQIGSGVDRVMDDLAGIAVAADHF</sequence>
<dbReference type="GO" id="GO:0005634">
    <property type="term" value="C:nucleus"/>
    <property type="evidence" value="ECO:0007669"/>
    <property type="project" value="UniProtKB-SubCell"/>
</dbReference>
<dbReference type="PANTHER" id="PTHR10644">
    <property type="entry name" value="DNA REPAIR/RNA PROCESSING CPSF FAMILY"/>
    <property type="match status" value="1"/>
</dbReference>
<dbReference type="Pfam" id="PF03178">
    <property type="entry name" value="CPSF_A"/>
    <property type="match status" value="1"/>
</dbReference>
<dbReference type="Pfam" id="PF23726">
    <property type="entry name" value="Beta-prop_RSE1_2nd"/>
    <property type="match status" value="1"/>
</dbReference>
<feature type="compositionally biased region" description="Acidic residues" evidence="3">
    <location>
        <begin position="741"/>
        <end position="757"/>
    </location>
</feature>
<evidence type="ECO:0000256" key="1">
    <source>
        <dbReference type="ARBA" id="ARBA00004123"/>
    </source>
</evidence>
<evidence type="ECO:0000259" key="4">
    <source>
        <dbReference type="Pfam" id="PF03178"/>
    </source>
</evidence>
<keyword evidence="2" id="KW-0539">Nucleus</keyword>
<keyword evidence="8" id="KW-1185">Reference proteome</keyword>
<dbReference type="GO" id="GO:0003676">
    <property type="term" value="F:nucleic acid binding"/>
    <property type="evidence" value="ECO:0007669"/>
    <property type="project" value="InterPro"/>
</dbReference>
<feature type="region of interest" description="Disordered" evidence="3">
    <location>
        <begin position="698"/>
        <end position="788"/>
    </location>
</feature>
<dbReference type="InterPro" id="IPR015943">
    <property type="entry name" value="WD40/YVTN_repeat-like_dom_sf"/>
</dbReference>
<feature type="compositionally biased region" description="Polar residues" evidence="3">
    <location>
        <begin position="698"/>
        <end position="713"/>
    </location>
</feature>
<evidence type="ECO:0000313" key="8">
    <source>
        <dbReference type="Proteomes" id="UP001194580"/>
    </source>
</evidence>
<dbReference type="EMBL" id="JAAAIL010000139">
    <property type="protein sequence ID" value="KAG0279224.1"/>
    <property type="molecule type" value="Genomic_DNA"/>
</dbReference>
<dbReference type="Pfam" id="PF10433">
    <property type="entry name" value="Beta-prop_RSE1_1st"/>
    <property type="match status" value="1"/>
</dbReference>
<gene>
    <name evidence="7" type="primary">CPSF1</name>
    <name evidence="7" type="ORF">BGZ95_001882</name>
</gene>
<comment type="subcellular location">
    <subcellularLocation>
        <location evidence="1">Nucleus</location>
    </subcellularLocation>
</comment>
<organism evidence="7 8">
    <name type="scientific">Linnemannia exigua</name>
    <dbReference type="NCBI Taxonomy" id="604196"/>
    <lineage>
        <taxon>Eukaryota</taxon>
        <taxon>Fungi</taxon>
        <taxon>Fungi incertae sedis</taxon>
        <taxon>Mucoromycota</taxon>
        <taxon>Mortierellomycotina</taxon>
        <taxon>Mortierellomycetes</taxon>
        <taxon>Mortierellales</taxon>
        <taxon>Mortierellaceae</taxon>
        <taxon>Linnemannia</taxon>
    </lineage>
</organism>
<evidence type="ECO:0000256" key="3">
    <source>
        <dbReference type="SAM" id="MobiDB-lite"/>
    </source>
</evidence>
<evidence type="ECO:0000313" key="7">
    <source>
        <dbReference type="EMBL" id="KAG0279224.1"/>
    </source>
</evidence>
<name>A0AAD4H9K0_9FUNG</name>
<protein>
    <submittedName>
        <fullName evidence="7">Cleavage and polyadenylation specificity factor subunit 1</fullName>
    </submittedName>
</protein>
<feature type="region of interest" description="Disordered" evidence="3">
    <location>
        <begin position="918"/>
        <end position="955"/>
    </location>
</feature>